<evidence type="ECO:0000313" key="1">
    <source>
        <dbReference type="EMBL" id="VDM64124.1"/>
    </source>
</evidence>
<dbReference type="Proteomes" id="UP000267027">
    <property type="component" value="Unassembled WGS sequence"/>
</dbReference>
<reference evidence="3" key="1">
    <citation type="submission" date="2017-02" db="UniProtKB">
        <authorList>
            <consortium name="WormBaseParasite"/>
        </authorList>
    </citation>
    <scope>IDENTIFICATION</scope>
</reference>
<dbReference type="EMBL" id="UYYA01005083">
    <property type="protein sequence ID" value="VDM64124.1"/>
    <property type="molecule type" value="Genomic_DNA"/>
</dbReference>
<accession>A0A0R3Q0R8</accession>
<dbReference type="AlphaFoldDB" id="A0A0R3Q0R8"/>
<proteinExistence type="predicted"/>
<sequence>MLPTNLWKRPATGRAFVDELTPSSSLICVAPDARCLPPVSFPPILFSGLRNRYYIVGSLVHLAEGEGTVTVRRDVLKLRSNQSAR</sequence>
<evidence type="ECO:0000313" key="2">
    <source>
        <dbReference type="Proteomes" id="UP000267027"/>
    </source>
</evidence>
<gene>
    <name evidence="1" type="ORF">ACOC_LOCUS12539</name>
</gene>
<evidence type="ECO:0000313" key="3">
    <source>
        <dbReference type="WBParaSite" id="ACOC_0001253801-mRNA-1"/>
    </source>
</evidence>
<dbReference type="WBParaSite" id="ACOC_0001253801-mRNA-1">
    <property type="protein sequence ID" value="ACOC_0001253801-mRNA-1"/>
    <property type="gene ID" value="ACOC_0001253801"/>
</dbReference>
<keyword evidence="2" id="KW-1185">Reference proteome</keyword>
<name>A0A0R3Q0R8_ANGCS</name>
<reference evidence="1 2" key="2">
    <citation type="submission" date="2018-11" db="EMBL/GenBank/DDBJ databases">
        <authorList>
            <consortium name="Pathogen Informatics"/>
        </authorList>
    </citation>
    <scope>NUCLEOTIDE SEQUENCE [LARGE SCALE GENOMIC DNA]</scope>
    <source>
        <strain evidence="1 2">Costa Rica</strain>
    </source>
</reference>
<protein>
    <submittedName>
        <fullName evidence="1 3">Uncharacterized protein</fullName>
    </submittedName>
</protein>
<organism evidence="3">
    <name type="scientific">Angiostrongylus costaricensis</name>
    <name type="common">Nematode worm</name>
    <dbReference type="NCBI Taxonomy" id="334426"/>
    <lineage>
        <taxon>Eukaryota</taxon>
        <taxon>Metazoa</taxon>
        <taxon>Ecdysozoa</taxon>
        <taxon>Nematoda</taxon>
        <taxon>Chromadorea</taxon>
        <taxon>Rhabditida</taxon>
        <taxon>Rhabditina</taxon>
        <taxon>Rhabditomorpha</taxon>
        <taxon>Strongyloidea</taxon>
        <taxon>Metastrongylidae</taxon>
        <taxon>Angiostrongylus</taxon>
    </lineage>
</organism>